<keyword evidence="3" id="KW-0010">Activator</keyword>
<dbReference type="GO" id="GO:0006355">
    <property type="term" value="P:regulation of DNA-templated transcription"/>
    <property type="evidence" value="ECO:0007669"/>
    <property type="project" value="InterPro"/>
</dbReference>
<keyword evidence="4" id="KW-0804">Transcription</keyword>
<dbReference type="AlphaFoldDB" id="A0A4R6ZQI7"/>
<dbReference type="SUPFAM" id="SSF46785">
    <property type="entry name" value="Winged helix' DNA-binding domain"/>
    <property type="match status" value="1"/>
</dbReference>
<keyword evidence="1" id="KW-0805">Transcription regulation</keyword>
<evidence type="ECO:0000313" key="6">
    <source>
        <dbReference type="EMBL" id="TDR54745.1"/>
    </source>
</evidence>
<evidence type="ECO:0000256" key="2">
    <source>
        <dbReference type="ARBA" id="ARBA00023125"/>
    </source>
</evidence>
<gene>
    <name evidence="6" type="ORF">DFP96_102340</name>
</gene>
<dbReference type="InterPro" id="IPR014710">
    <property type="entry name" value="RmlC-like_jellyroll"/>
</dbReference>
<evidence type="ECO:0000256" key="1">
    <source>
        <dbReference type="ARBA" id="ARBA00023015"/>
    </source>
</evidence>
<dbReference type="EMBL" id="SNZK01000002">
    <property type="protein sequence ID" value="TDR54745.1"/>
    <property type="molecule type" value="Genomic_DNA"/>
</dbReference>
<dbReference type="RefSeq" id="WP_133620079.1">
    <property type="nucleotide sequence ID" value="NZ_JAASUO010000002.1"/>
</dbReference>
<evidence type="ECO:0000256" key="4">
    <source>
        <dbReference type="ARBA" id="ARBA00023163"/>
    </source>
</evidence>
<protein>
    <submittedName>
        <fullName evidence="6">CRP-like cAMP-binding protein</fullName>
    </submittedName>
</protein>
<evidence type="ECO:0000256" key="3">
    <source>
        <dbReference type="ARBA" id="ARBA00023159"/>
    </source>
</evidence>
<dbReference type="Proteomes" id="UP000295558">
    <property type="component" value="Unassembled WGS sequence"/>
</dbReference>
<dbReference type="InterPro" id="IPR012318">
    <property type="entry name" value="HTH_CRP"/>
</dbReference>
<evidence type="ECO:0000313" key="7">
    <source>
        <dbReference type="Proteomes" id="UP000295558"/>
    </source>
</evidence>
<evidence type="ECO:0000259" key="5">
    <source>
        <dbReference type="PROSITE" id="PS51063"/>
    </source>
</evidence>
<dbReference type="STRING" id="1265846.PROCOU_05463"/>
<accession>A0A4R6ZQI7</accession>
<dbReference type="InterPro" id="IPR036390">
    <property type="entry name" value="WH_DNA-bd_sf"/>
</dbReference>
<dbReference type="Gene3D" id="2.60.120.10">
    <property type="entry name" value="Jelly Rolls"/>
    <property type="match status" value="1"/>
</dbReference>
<proteinExistence type="predicted"/>
<reference evidence="6 7" key="1">
    <citation type="submission" date="2019-03" db="EMBL/GenBank/DDBJ databases">
        <title>Genomic Encyclopedia of Type Strains, Phase III (KMG-III): the genomes of soil and plant-associated and newly described type strains.</title>
        <authorList>
            <person name="Whitman W."/>
        </authorList>
    </citation>
    <scope>NUCLEOTIDE SEQUENCE [LARGE SCALE GENOMIC DNA]</scope>
    <source>
        <strain evidence="6 7">CECT 7972</strain>
    </source>
</reference>
<organism evidence="6 7">
    <name type="scientific">Listeria rocourtiae</name>
    <dbReference type="NCBI Taxonomy" id="647910"/>
    <lineage>
        <taxon>Bacteria</taxon>
        <taxon>Bacillati</taxon>
        <taxon>Bacillota</taxon>
        <taxon>Bacilli</taxon>
        <taxon>Bacillales</taxon>
        <taxon>Listeriaceae</taxon>
        <taxon>Listeria</taxon>
    </lineage>
</organism>
<feature type="domain" description="HTH crp-type" evidence="5">
    <location>
        <begin position="148"/>
        <end position="222"/>
    </location>
</feature>
<comment type="caution">
    <text evidence="6">The sequence shown here is derived from an EMBL/GenBank/DDBJ whole genome shotgun (WGS) entry which is preliminary data.</text>
</comment>
<dbReference type="InterPro" id="IPR018490">
    <property type="entry name" value="cNMP-bd_dom_sf"/>
</dbReference>
<keyword evidence="7" id="KW-1185">Reference proteome</keyword>
<name>A0A4R6ZQI7_9LIST</name>
<dbReference type="PROSITE" id="PS51063">
    <property type="entry name" value="HTH_CRP_2"/>
    <property type="match status" value="1"/>
</dbReference>
<sequence>MSIAKLYDMEAIKQDFNIEKLLPILLEEDNYPIEKEKLVLEKSDIFQIDDDANRYVFAIEKGVCSVHVGNQNVDFVGSGDFIGLHSEGDTDKLKIRMEAMTDEIIIWRFKFHDVLANIMNIQEGYLYHYNYMMQIHRIYLEKMMAMVSDKEQRVLTFLKLLAEKFGENDGEPNVFLKLPPFFTRKLITEYIGVSPMTLNKAMKKLENKGNIMVDERFTYIKM</sequence>
<keyword evidence="2" id="KW-0238">DNA-binding</keyword>
<dbReference type="OrthoDB" id="2361510at2"/>
<dbReference type="SUPFAM" id="SSF51206">
    <property type="entry name" value="cAMP-binding domain-like"/>
    <property type="match status" value="1"/>
</dbReference>
<dbReference type="GO" id="GO:0003677">
    <property type="term" value="F:DNA binding"/>
    <property type="evidence" value="ECO:0007669"/>
    <property type="project" value="UniProtKB-KW"/>
</dbReference>